<evidence type="ECO:0000256" key="8">
    <source>
        <dbReference type="HAMAP-Rule" id="MF_00336"/>
    </source>
</evidence>
<evidence type="ECO:0000256" key="4">
    <source>
        <dbReference type="ARBA" id="ARBA00022741"/>
    </source>
</evidence>
<dbReference type="EC" id="6.3.3.3" evidence="8"/>
<keyword evidence="3 8" id="KW-0479">Metal-binding</keyword>
<dbReference type="Pfam" id="PF13500">
    <property type="entry name" value="AAA_26"/>
    <property type="match status" value="1"/>
</dbReference>
<keyword evidence="6 8" id="KW-0067">ATP-binding</keyword>
<dbReference type="GO" id="GO:0042803">
    <property type="term" value="F:protein homodimerization activity"/>
    <property type="evidence" value="ECO:0007669"/>
    <property type="project" value="UniProtKB-ARBA"/>
</dbReference>
<evidence type="ECO:0000256" key="2">
    <source>
        <dbReference type="ARBA" id="ARBA00022598"/>
    </source>
</evidence>
<feature type="binding site" evidence="8">
    <location>
        <position position="63"/>
    </location>
    <ligand>
        <name>Mg(2+)</name>
        <dbReference type="ChEBI" id="CHEBI:18420"/>
    </ligand>
</feature>
<feature type="active site" evidence="8">
    <location>
        <position position="46"/>
    </location>
</feature>
<dbReference type="AlphaFoldDB" id="A0A137SF21"/>
<comment type="cofactor">
    <cofactor evidence="8">
        <name>Mg(2+)</name>
        <dbReference type="ChEBI" id="CHEBI:18420"/>
    </cofactor>
</comment>
<dbReference type="Gene3D" id="3.40.50.300">
    <property type="entry name" value="P-loop containing nucleotide triphosphate hydrolases"/>
    <property type="match status" value="1"/>
</dbReference>
<sequence>MQQEPQKMAKKTYFVTGTDTGVGKTIAAAAILEAARQLGKRTLAMKPIASGCEQTPDGLRNEDALMLQAAITEELPYDALNPIALEPAIAPHVAAQQAGKNITAQRLVGFCRGLQIRPADLMLIEGAGGWRVPLNDRETYAAVPRELGLDVVMVVPLKLGCINHAMLTAEAIRADGLFVAGWVANHPEENVMSCEQDTLNYLTTHLGAPCLGVLPWLDGTPADQLPKVLARFLNIRPLIEI</sequence>
<evidence type="ECO:0000256" key="1">
    <source>
        <dbReference type="ARBA" id="ARBA00022490"/>
    </source>
</evidence>
<dbReference type="GO" id="GO:0005524">
    <property type="term" value="F:ATP binding"/>
    <property type="evidence" value="ECO:0007669"/>
    <property type="project" value="UniProtKB-UniRule"/>
</dbReference>
<dbReference type="GO" id="GO:0005829">
    <property type="term" value="C:cytosol"/>
    <property type="evidence" value="ECO:0007669"/>
    <property type="project" value="TreeGrafter"/>
</dbReference>
<comment type="similarity">
    <text evidence="8">Belongs to the dethiobiotin synthetase family.</text>
</comment>
<keyword evidence="5 8" id="KW-0093">Biotin biosynthesis</keyword>
<protein>
    <recommendedName>
        <fullName evidence="8">ATP-dependent dethiobiotin synthetase BioD</fullName>
        <ecNumber evidence="8">6.3.3.3</ecNumber>
    </recommendedName>
    <alternativeName>
        <fullName evidence="8">DTB synthetase</fullName>
        <shortName evidence="8">DTBS</shortName>
    </alternativeName>
    <alternativeName>
        <fullName evidence="8">Dethiobiotin synthase</fullName>
    </alternativeName>
</protein>
<evidence type="ECO:0000256" key="3">
    <source>
        <dbReference type="ARBA" id="ARBA00022723"/>
    </source>
</evidence>
<keyword evidence="10" id="KW-1185">Reference proteome</keyword>
<evidence type="ECO:0000313" key="10">
    <source>
        <dbReference type="Proteomes" id="UP000070282"/>
    </source>
</evidence>
<dbReference type="UniPathway" id="UPA00078">
    <property type="reaction ID" value="UER00161"/>
</dbReference>
<dbReference type="SUPFAM" id="SSF52540">
    <property type="entry name" value="P-loop containing nucleoside triphosphate hydrolases"/>
    <property type="match status" value="1"/>
</dbReference>
<dbReference type="PATRIC" id="fig|1306954.6.peg.3044"/>
<dbReference type="GO" id="GO:0009102">
    <property type="term" value="P:biotin biosynthetic process"/>
    <property type="evidence" value="ECO:0007669"/>
    <property type="project" value="UniProtKB-UniRule"/>
</dbReference>
<evidence type="ECO:0000256" key="7">
    <source>
        <dbReference type="ARBA" id="ARBA00022842"/>
    </source>
</evidence>
<feature type="binding site" evidence="8">
    <location>
        <begin position="125"/>
        <end position="128"/>
    </location>
    <ligand>
        <name>ATP</name>
        <dbReference type="ChEBI" id="CHEBI:30616"/>
    </ligand>
</feature>
<keyword evidence="7 8" id="KW-0460">Magnesium</keyword>
<evidence type="ECO:0000256" key="5">
    <source>
        <dbReference type="ARBA" id="ARBA00022756"/>
    </source>
</evidence>
<dbReference type="NCBIfam" id="TIGR00347">
    <property type="entry name" value="bioD"/>
    <property type="match status" value="1"/>
</dbReference>
<feature type="binding site" evidence="8">
    <location>
        <begin position="215"/>
        <end position="217"/>
    </location>
    <ligand>
        <name>ATP</name>
        <dbReference type="ChEBI" id="CHEBI:30616"/>
    </ligand>
</feature>
<comment type="pathway">
    <text evidence="8">Cofactor biosynthesis; biotin biosynthesis; biotin from 7,8-diaminononanoate: step 1/2.</text>
</comment>
<comment type="caution">
    <text evidence="8">Lacks conserved residue(s) required for the propagation of feature annotation.</text>
</comment>
<keyword evidence="2 8" id="KW-0436">Ligase</keyword>
<feature type="binding site" evidence="8">
    <location>
        <position position="50"/>
    </location>
    <ligand>
        <name>substrate</name>
    </ligand>
</feature>
<dbReference type="GO" id="GO:0000287">
    <property type="term" value="F:magnesium ion binding"/>
    <property type="evidence" value="ECO:0007669"/>
    <property type="project" value="UniProtKB-UniRule"/>
</dbReference>
<evidence type="ECO:0000313" key="9">
    <source>
        <dbReference type="EMBL" id="KXO11033.1"/>
    </source>
</evidence>
<dbReference type="PANTHER" id="PTHR43210">
    <property type="entry name" value="DETHIOBIOTIN SYNTHETASE"/>
    <property type="match status" value="1"/>
</dbReference>
<dbReference type="InterPro" id="IPR004472">
    <property type="entry name" value="DTB_synth_BioD"/>
</dbReference>
<dbReference type="HAMAP" id="MF_00336">
    <property type="entry name" value="BioD"/>
    <property type="match status" value="1"/>
</dbReference>
<comment type="subcellular location">
    <subcellularLocation>
        <location evidence="8">Cytoplasm</location>
    </subcellularLocation>
</comment>
<evidence type="ECO:0000256" key="6">
    <source>
        <dbReference type="ARBA" id="ARBA00022840"/>
    </source>
</evidence>
<name>A0A137SF21_9GAMM</name>
<feature type="binding site" evidence="8">
    <location>
        <begin position="21"/>
        <end position="26"/>
    </location>
    <ligand>
        <name>ATP</name>
        <dbReference type="ChEBI" id="CHEBI:30616"/>
    </ligand>
</feature>
<reference evidence="10" key="1">
    <citation type="submission" date="2015-12" db="EMBL/GenBank/DDBJ databases">
        <authorList>
            <person name="Lima A."/>
            <person name="Farahani Zayas N."/>
            <person name="Castro Da Silva M.A."/>
            <person name="Cabral A."/>
            <person name="Pessatti M.L."/>
        </authorList>
    </citation>
    <scope>NUCLEOTIDE SEQUENCE [LARGE SCALE GENOMIC DNA]</scope>
    <source>
        <strain evidence="10">LAMA 842</strain>
    </source>
</reference>
<proteinExistence type="inferred from homology"/>
<dbReference type="InterPro" id="IPR027417">
    <property type="entry name" value="P-loop_NTPase"/>
</dbReference>
<dbReference type="PIRSF" id="PIRSF006755">
    <property type="entry name" value="DTB_synth"/>
    <property type="match status" value="1"/>
</dbReference>
<dbReference type="EMBL" id="LOCO01000004">
    <property type="protein sequence ID" value="KXO11033.1"/>
    <property type="molecule type" value="Genomic_DNA"/>
</dbReference>
<dbReference type="Proteomes" id="UP000070282">
    <property type="component" value="Unassembled WGS sequence"/>
</dbReference>
<gene>
    <name evidence="8" type="primary">bioD</name>
    <name evidence="9" type="ORF">J122_1164</name>
</gene>
<dbReference type="PANTHER" id="PTHR43210:SF5">
    <property type="entry name" value="DETHIOBIOTIN SYNTHETASE"/>
    <property type="match status" value="1"/>
</dbReference>
<feature type="binding site" evidence="8">
    <location>
        <begin position="185"/>
        <end position="186"/>
    </location>
    <ligand>
        <name>ATP</name>
        <dbReference type="ChEBI" id="CHEBI:30616"/>
    </ligand>
</feature>
<keyword evidence="4 8" id="KW-0547">Nucleotide-binding</keyword>
<organism evidence="9 10">
    <name type="scientific">Marinobacter excellens LAMA 842</name>
    <dbReference type="NCBI Taxonomy" id="1306954"/>
    <lineage>
        <taxon>Bacteria</taxon>
        <taxon>Pseudomonadati</taxon>
        <taxon>Pseudomonadota</taxon>
        <taxon>Gammaproteobacteria</taxon>
        <taxon>Pseudomonadales</taxon>
        <taxon>Marinobacteraceae</taxon>
        <taxon>Marinobacter</taxon>
    </lineage>
</organism>
<feature type="binding site" evidence="8">
    <location>
        <position position="63"/>
    </location>
    <ligand>
        <name>ATP</name>
        <dbReference type="ChEBI" id="CHEBI:30616"/>
    </ligand>
</feature>
<comment type="subunit">
    <text evidence="8">Homodimer.</text>
</comment>
<feature type="binding site" evidence="8">
    <location>
        <position position="25"/>
    </location>
    <ligand>
        <name>Mg(2+)</name>
        <dbReference type="ChEBI" id="CHEBI:18420"/>
    </ligand>
</feature>
<comment type="caution">
    <text evidence="9">The sequence shown here is derived from an EMBL/GenBank/DDBJ whole genome shotgun (WGS) entry which is preliminary data.</text>
</comment>
<comment type="catalytic activity">
    <reaction evidence="8">
        <text>(7R,8S)-7,8-diammoniononanoate + CO2 + ATP = (4R,5S)-dethiobiotin + ADP + phosphate + 3 H(+)</text>
        <dbReference type="Rhea" id="RHEA:15805"/>
        <dbReference type="ChEBI" id="CHEBI:15378"/>
        <dbReference type="ChEBI" id="CHEBI:16526"/>
        <dbReference type="ChEBI" id="CHEBI:30616"/>
        <dbReference type="ChEBI" id="CHEBI:43474"/>
        <dbReference type="ChEBI" id="CHEBI:149469"/>
        <dbReference type="ChEBI" id="CHEBI:149473"/>
        <dbReference type="ChEBI" id="CHEBI:456216"/>
        <dbReference type="EC" id="6.3.3.3"/>
    </reaction>
</comment>
<keyword evidence="1 8" id="KW-0963">Cytoplasm</keyword>
<dbReference type="GO" id="GO:0004141">
    <property type="term" value="F:dethiobiotin synthase activity"/>
    <property type="evidence" value="ECO:0007669"/>
    <property type="project" value="UniProtKB-UniRule"/>
</dbReference>
<feature type="binding site" evidence="8">
    <location>
        <position position="125"/>
    </location>
    <ligand>
        <name>Mg(2+)</name>
        <dbReference type="ChEBI" id="CHEBI:18420"/>
    </ligand>
</feature>
<dbReference type="FunFam" id="3.40.50.300:FF:000292">
    <property type="entry name" value="ATP-dependent dethiobiotin synthetase BioD"/>
    <property type="match status" value="1"/>
</dbReference>
<dbReference type="CDD" id="cd03109">
    <property type="entry name" value="DTBS"/>
    <property type="match status" value="1"/>
</dbReference>
<comment type="function">
    <text evidence="8">Catalyzes a mechanistically unusual reaction, the ATP-dependent insertion of CO2 between the N7 and N8 nitrogen atoms of 7,8-diaminopelargonic acid (DAPA, also called 7,8-diammoniononanoate) to form a ureido ring.</text>
</comment>
<accession>A0A137SF21</accession>